<dbReference type="SUPFAM" id="SSF49265">
    <property type="entry name" value="Fibronectin type III"/>
    <property type="match status" value="1"/>
</dbReference>
<feature type="chain" id="PRO_5006146128" evidence="1">
    <location>
        <begin position="23"/>
        <end position="142"/>
    </location>
</feature>
<name>A0A0P7YAT4_9GAMM</name>
<feature type="domain" description="Fibronectin type-III" evidence="2">
    <location>
        <begin position="39"/>
        <end position="142"/>
    </location>
</feature>
<accession>A0A0P7YAT4</accession>
<evidence type="ECO:0000259" key="2">
    <source>
        <dbReference type="PROSITE" id="PS50853"/>
    </source>
</evidence>
<reference evidence="3 4" key="1">
    <citation type="submission" date="2015-09" db="EMBL/GenBank/DDBJ databases">
        <title>Identification and resolution of microdiversity through metagenomic sequencing of parallel consortia.</title>
        <authorList>
            <person name="Nelson W.C."/>
            <person name="Romine M.F."/>
            <person name="Lindemann S.R."/>
        </authorList>
    </citation>
    <scope>NUCLEOTIDE SEQUENCE [LARGE SCALE GENOMIC DNA]</scope>
    <source>
        <strain evidence="3">HL-55</strain>
    </source>
</reference>
<comment type="caution">
    <text evidence="3">The sequence shown here is derived from an EMBL/GenBank/DDBJ whole genome shotgun (WGS) entry which is preliminary data.</text>
</comment>
<dbReference type="InterPro" id="IPR013783">
    <property type="entry name" value="Ig-like_fold"/>
</dbReference>
<dbReference type="EMBL" id="LJZQ01000030">
    <property type="protein sequence ID" value="KPQ27343.1"/>
    <property type="molecule type" value="Genomic_DNA"/>
</dbReference>
<keyword evidence="1" id="KW-0732">Signal</keyword>
<dbReference type="STRING" id="1305731.GCA_000934705_00715"/>
<dbReference type="InterPro" id="IPR003961">
    <property type="entry name" value="FN3_dom"/>
</dbReference>
<gene>
    <name evidence="3" type="ORF">HLUCCX14_15280</name>
</gene>
<evidence type="ECO:0000313" key="4">
    <source>
        <dbReference type="Proteomes" id="UP000050416"/>
    </source>
</evidence>
<evidence type="ECO:0000256" key="1">
    <source>
        <dbReference type="SAM" id="SignalP"/>
    </source>
</evidence>
<evidence type="ECO:0000313" key="3">
    <source>
        <dbReference type="EMBL" id="KPQ27343.1"/>
    </source>
</evidence>
<dbReference type="Gene3D" id="2.60.40.10">
    <property type="entry name" value="Immunoglobulins"/>
    <property type="match status" value="1"/>
</dbReference>
<organism evidence="3 4">
    <name type="scientific">Marinobacter excellens HL-55</name>
    <dbReference type="NCBI Taxonomy" id="1305731"/>
    <lineage>
        <taxon>Bacteria</taxon>
        <taxon>Pseudomonadati</taxon>
        <taxon>Pseudomonadota</taxon>
        <taxon>Gammaproteobacteria</taxon>
        <taxon>Pseudomonadales</taxon>
        <taxon>Marinobacteraceae</taxon>
        <taxon>Marinobacter</taxon>
    </lineage>
</organism>
<dbReference type="Proteomes" id="UP000050416">
    <property type="component" value="Unassembled WGS sequence"/>
</dbReference>
<proteinExistence type="predicted"/>
<dbReference type="Pfam" id="PF00041">
    <property type="entry name" value="fn3"/>
    <property type="match status" value="1"/>
</dbReference>
<sequence length="142" mass="14758">MKRVIKMSKAWTAAFFFGILLAGCGGGGSAGSASTTTGSDSGASGVQADSQRSAVLSWSAPATRVNGTGIDMGELDRYVIRYGQDIEDLSGEVVIDGAASDAEMSYTVSNLDAGTWYFTIQVQDTEGLVSEPSEPVSKTIRS</sequence>
<protein>
    <submittedName>
        <fullName evidence="3">Fibronectin type III domain</fullName>
    </submittedName>
</protein>
<dbReference type="CDD" id="cd00063">
    <property type="entry name" value="FN3"/>
    <property type="match status" value="1"/>
</dbReference>
<feature type="signal peptide" evidence="1">
    <location>
        <begin position="1"/>
        <end position="22"/>
    </location>
</feature>
<dbReference type="PATRIC" id="fig|1305731.5.peg.1828"/>
<dbReference type="PROSITE" id="PS51257">
    <property type="entry name" value="PROKAR_LIPOPROTEIN"/>
    <property type="match status" value="1"/>
</dbReference>
<dbReference type="AlphaFoldDB" id="A0A0P7YAT4"/>
<dbReference type="PROSITE" id="PS50853">
    <property type="entry name" value="FN3"/>
    <property type="match status" value="1"/>
</dbReference>
<dbReference type="InterPro" id="IPR036116">
    <property type="entry name" value="FN3_sf"/>
</dbReference>